<dbReference type="InterPro" id="IPR031982">
    <property type="entry name" value="PilE-like"/>
</dbReference>
<evidence type="ECO:0000313" key="4">
    <source>
        <dbReference type="EMBL" id="CBA29444.1"/>
    </source>
</evidence>
<dbReference type="GO" id="GO:0015628">
    <property type="term" value="P:protein secretion by the type II secretion system"/>
    <property type="evidence" value="ECO:0007669"/>
    <property type="project" value="InterPro"/>
</dbReference>
<keyword evidence="3" id="KW-0472">Membrane</keyword>
<evidence type="ECO:0000256" key="1">
    <source>
        <dbReference type="ARBA" id="ARBA00022481"/>
    </source>
</evidence>
<dbReference type="Pfam" id="PF07963">
    <property type="entry name" value="N_methyl"/>
    <property type="match status" value="1"/>
</dbReference>
<sequence length="141" mass="15099">MLVMKTKTLNEYGFTLIELMIVVAIIGLLSAIALPSYQKSIQKGRRVDVQRIILTYSQALERYYSSNGRYVTVAGGNTCGAALTQTSQFYDIAVYTDSTLGTAGCGNGTYYIQASPKTGSSQVGDGNQGLDNTGAKVGSWM</sequence>
<keyword evidence="3" id="KW-0812">Transmembrane</keyword>
<feature type="region of interest" description="Disordered" evidence="2">
    <location>
        <begin position="118"/>
        <end position="141"/>
    </location>
</feature>
<feature type="compositionally biased region" description="Polar residues" evidence="2">
    <location>
        <begin position="118"/>
        <end position="131"/>
    </location>
</feature>
<protein>
    <recommendedName>
        <fullName evidence="5">Pilus assembly protein PilE</fullName>
    </recommendedName>
</protein>
<feature type="transmembrane region" description="Helical" evidence="3">
    <location>
        <begin position="12"/>
        <end position="37"/>
    </location>
</feature>
<proteinExistence type="predicted"/>
<evidence type="ECO:0000256" key="3">
    <source>
        <dbReference type="SAM" id="Phobius"/>
    </source>
</evidence>
<dbReference type="SUPFAM" id="SSF54523">
    <property type="entry name" value="Pili subunits"/>
    <property type="match status" value="1"/>
</dbReference>
<gene>
    <name evidence="4" type="ORF">Csp_A12170</name>
</gene>
<dbReference type="InterPro" id="IPR012902">
    <property type="entry name" value="N_methyl_site"/>
</dbReference>
<dbReference type="PANTHER" id="PTHR30093:SF47">
    <property type="entry name" value="TYPE IV PILUS NON-CORE MINOR PILIN PILE"/>
    <property type="match status" value="1"/>
</dbReference>
<name>C9YAR6_CURXX</name>
<reference evidence="4" key="1">
    <citation type="journal article" date="2010" name="Nature">
        <title>The dynamic genome of Hydra.</title>
        <authorList>
            <person name="Chapman J.A."/>
            <person name="Kirkness E.F."/>
            <person name="Simakov O."/>
            <person name="Hampson S.E."/>
            <person name="Mitros T."/>
            <person name="Weinmaier T."/>
            <person name="Rattei T."/>
            <person name="Balasubramanian P.G."/>
            <person name="Borman J."/>
            <person name="Busam D."/>
            <person name="Disbennett K."/>
            <person name="Pfannkoch C."/>
            <person name="Sumin N."/>
            <person name="Sutton G."/>
            <person name="Viswanathan L."/>
            <person name="Walenz B."/>
            <person name="Goodstein D.M."/>
            <person name="Hellsten U."/>
            <person name="Kawashima T."/>
            <person name="Prochnik S.E."/>
            <person name="Putnam N.H."/>
            <person name="Shu S."/>
            <person name="Blumberg B."/>
            <person name="Dana C.E."/>
            <person name="Gee L."/>
            <person name="Kibler D.F."/>
            <person name="Law L."/>
            <person name="Lindgens D."/>
            <person name="Martinez D.E."/>
            <person name="Peng J."/>
            <person name="Wigge P.A."/>
            <person name="Bertulat B."/>
            <person name="Guder C."/>
            <person name="Nakamura Y."/>
            <person name="Ozbek S."/>
            <person name="Watanabe H."/>
            <person name="Khalturin K."/>
            <person name="Hemmrich G."/>
            <person name="Franke A."/>
            <person name="Augustin R."/>
            <person name="Fraune S."/>
            <person name="Hayakawa E."/>
            <person name="Hayakawa S."/>
            <person name="Hirose M."/>
            <person name="Hwang J."/>
            <person name="Ikeo K."/>
            <person name="Nishimiya-Fujisawa C."/>
            <person name="Ogura A."/>
            <person name="Takahashi T."/>
            <person name="Steinmetz P.R."/>
            <person name="Zhang X."/>
            <person name="Aufschnaiter R."/>
            <person name="Eder M.K."/>
            <person name="Gorny A.K."/>
            <person name="Salvenmoser W."/>
            <person name="Heimberg A.M."/>
            <person name="Wheeler B.M."/>
            <person name="Peterson K.J."/>
            <person name="Boettger A."/>
            <person name="Tischler P."/>
            <person name="Wolf A."/>
            <person name="Gojobori T."/>
            <person name="Remington K.A."/>
            <person name="Strausberg R.L."/>
            <person name="Venter J."/>
            <person name="Technau U."/>
            <person name="Hobmayer B."/>
            <person name="Bosch T.C."/>
            <person name="Holstein T.W."/>
            <person name="Fujisawa T."/>
            <person name="Bode H.R."/>
            <person name="David C.N."/>
            <person name="Rokhsar D.S."/>
            <person name="Steele R.E."/>
        </authorList>
    </citation>
    <scope>NUCLEOTIDE SEQUENCE</scope>
</reference>
<dbReference type="EMBL" id="FN543104">
    <property type="protein sequence ID" value="CBA29444.1"/>
    <property type="molecule type" value="Genomic_DNA"/>
</dbReference>
<dbReference type="Pfam" id="PF16732">
    <property type="entry name" value="ComP_DUS"/>
    <property type="match status" value="1"/>
</dbReference>
<dbReference type="InterPro" id="IPR000983">
    <property type="entry name" value="Bac_GSPG_pilin"/>
</dbReference>
<organism evidence="4">
    <name type="scientific">Curvibacter symbiont subsp. Hydra magnipapillata</name>
    <dbReference type="NCBI Taxonomy" id="667019"/>
    <lineage>
        <taxon>Bacteria</taxon>
        <taxon>Pseudomonadati</taxon>
        <taxon>Pseudomonadota</taxon>
        <taxon>Betaproteobacteria</taxon>
        <taxon>Burkholderiales</taxon>
        <taxon>Comamonadaceae</taxon>
        <taxon>Curvibacter</taxon>
    </lineage>
</organism>
<dbReference type="AlphaFoldDB" id="C9YAR6"/>
<keyword evidence="3" id="KW-1133">Transmembrane helix</keyword>
<dbReference type="GO" id="GO:0015627">
    <property type="term" value="C:type II protein secretion system complex"/>
    <property type="evidence" value="ECO:0007669"/>
    <property type="project" value="InterPro"/>
</dbReference>
<dbReference type="PANTHER" id="PTHR30093">
    <property type="entry name" value="GENERAL SECRETION PATHWAY PROTEIN G"/>
    <property type="match status" value="1"/>
</dbReference>
<evidence type="ECO:0008006" key="5">
    <source>
        <dbReference type="Google" id="ProtNLM"/>
    </source>
</evidence>
<keyword evidence="1" id="KW-0488">Methylation</keyword>
<dbReference type="InterPro" id="IPR045584">
    <property type="entry name" value="Pilin-like"/>
</dbReference>
<dbReference type="GO" id="GO:0043683">
    <property type="term" value="P:type IV pilus assembly"/>
    <property type="evidence" value="ECO:0007669"/>
    <property type="project" value="InterPro"/>
</dbReference>
<evidence type="ECO:0000256" key="2">
    <source>
        <dbReference type="SAM" id="MobiDB-lite"/>
    </source>
</evidence>
<dbReference type="NCBIfam" id="TIGR02532">
    <property type="entry name" value="IV_pilin_GFxxxE"/>
    <property type="match status" value="1"/>
</dbReference>
<dbReference type="PRINTS" id="PR00813">
    <property type="entry name" value="BCTERIALGSPG"/>
</dbReference>
<accession>C9YAR6</accession>
<dbReference type="Gene3D" id="3.30.700.10">
    <property type="entry name" value="Glycoprotein, Type 4 Pilin"/>
    <property type="match status" value="1"/>
</dbReference>